<comment type="caution">
    <text evidence="2">The sequence shown here is derived from an EMBL/GenBank/DDBJ whole genome shotgun (WGS) entry which is preliminary data.</text>
</comment>
<sequence>MSQRVDLIISCVNNTNKALQEITSSFQGLAAKVAVWNYSFQSVAGNIGKAYDLLLAKTVATGDALYKMSQRTGMSVEALYELKSVAESSDIGFDEMGMAIGALSRNLLEAKTKAGDARAIFQTLGIDTAKPLGDVIKDLAVRFSQMRDGEDKMALSMQLFGRSGSQIIPVLNDIAQGGQNIAKAFSEESALAANKFSSNIGALKRNMSELTYAIGNELMPTLNKMFDVLNSSAVKSLAPIFNAFAAIGLVNKGINKALDYTMGREIPEVNAAIAPGERKSVAPKITTESEQKQISDDRRKWMEWEWQYADTVDKAGQEILDNLDKRDKAEKEHARTLQAAREAEIQLQIKEIDLSQQNLAINKPEATRQRVQLYKELQKIQEEYLAGLDKEKDPASWYAQQNAINETRQALVELNLAMKEQFGTLSEGMVYGFGKYMQDANTAFQSGAQFAKDAAQAMHDSFQQVFFDGLQLKFKSLGDYFKGFLKTIQQAWAKAMADMMSKAMGAGFDWLGGLLGIAGAGLGGGFGGGESGGLAIFGHSGGRVSANGIIPRFHAGGLSGDEVPAILQRGEYVVSRRGVDMLDKINNGQFGGGKDPAMIVQQTVNFNVSSLDGQDSARVLKNQAGTIRQIVSEGIQQSRTYASQIRGG</sequence>
<dbReference type="EMBL" id="MJUW02000056">
    <property type="protein sequence ID" value="OQD46145.1"/>
    <property type="molecule type" value="Genomic_DNA"/>
</dbReference>
<evidence type="ECO:0008006" key="4">
    <source>
        <dbReference type="Google" id="ProtNLM"/>
    </source>
</evidence>
<dbReference type="AlphaFoldDB" id="A0A1V6M1A4"/>
<evidence type="ECO:0000313" key="3">
    <source>
        <dbReference type="Proteomes" id="UP000242219"/>
    </source>
</evidence>
<dbReference type="Proteomes" id="UP000242219">
    <property type="component" value="Unassembled WGS sequence"/>
</dbReference>
<accession>A0A1V6M1A4</accession>
<name>A0A1V6M1A4_9BACT</name>
<reference evidence="2 3" key="1">
    <citation type="journal article" date="2016" name="Genome Announc.">
        <title>Draft Genome Sequence of the Anaerobic Ammonium-Oxidizing Bacterium 'Candidatus Brocadia sp. 40'.</title>
        <authorList>
            <person name="Ali M."/>
            <person name="Haroon M.F."/>
            <person name="Narita Y."/>
            <person name="Zhang L."/>
            <person name="Rangel Shaw D."/>
            <person name="Okabe S."/>
            <person name="Saikaly P.E."/>
        </authorList>
    </citation>
    <scope>NUCLEOTIDE SEQUENCE [LARGE SCALE GENOMIC DNA]</scope>
    <source>
        <strain evidence="2 3">40</strain>
    </source>
</reference>
<dbReference type="RefSeq" id="WP_070066689.1">
    <property type="nucleotide sequence ID" value="NZ_MJUW02000056.1"/>
</dbReference>
<evidence type="ECO:0000256" key="1">
    <source>
        <dbReference type="SAM" id="Coils"/>
    </source>
</evidence>
<organism evidence="2 3">
    <name type="scientific">Candidatus Brocadia sapporoensis</name>
    <dbReference type="NCBI Taxonomy" id="392547"/>
    <lineage>
        <taxon>Bacteria</taxon>
        <taxon>Pseudomonadati</taxon>
        <taxon>Planctomycetota</taxon>
        <taxon>Candidatus Brocadiia</taxon>
        <taxon>Candidatus Brocadiales</taxon>
        <taxon>Candidatus Brocadiaceae</taxon>
        <taxon>Candidatus Brocadia</taxon>
    </lineage>
</organism>
<gene>
    <name evidence="2" type="ORF">BIY37_04810</name>
</gene>
<proteinExistence type="predicted"/>
<keyword evidence="1" id="KW-0175">Coiled coil</keyword>
<keyword evidence="3" id="KW-1185">Reference proteome</keyword>
<protein>
    <recommendedName>
        <fullName evidence="4">Bacteriophage tail tape measure C-terminal domain-containing protein</fullName>
    </recommendedName>
</protein>
<evidence type="ECO:0000313" key="2">
    <source>
        <dbReference type="EMBL" id="OQD46145.1"/>
    </source>
</evidence>
<feature type="coiled-coil region" evidence="1">
    <location>
        <begin position="326"/>
        <end position="383"/>
    </location>
</feature>